<gene>
    <name evidence="1" type="ORF">DM860_001377</name>
</gene>
<reference evidence="1 2" key="1">
    <citation type="submission" date="2018-06" db="EMBL/GenBank/DDBJ databases">
        <title>The Genome of Cuscuta australis (Dodder) Provides Insight into the Evolution of Plant Parasitism.</title>
        <authorList>
            <person name="Liu H."/>
        </authorList>
    </citation>
    <scope>NUCLEOTIDE SEQUENCE [LARGE SCALE GENOMIC DNA]</scope>
    <source>
        <strain evidence="2">cv. Yunnan</strain>
        <tissue evidence="1">Vines</tissue>
    </source>
</reference>
<name>A0A328ECC9_9ASTE</name>
<organism evidence="1 2">
    <name type="scientific">Cuscuta australis</name>
    <dbReference type="NCBI Taxonomy" id="267555"/>
    <lineage>
        <taxon>Eukaryota</taxon>
        <taxon>Viridiplantae</taxon>
        <taxon>Streptophyta</taxon>
        <taxon>Embryophyta</taxon>
        <taxon>Tracheophyta</taxon>
        <taxon>Spermatophyta</taxon>
        <taxon>Magnoliopsida</taxon>
        <taxon>eudicotyledons</taxon>
        <taxon>Gunneridae</taxon>
        <taxon>Pentapetalae</taxon>
        <taxon>asterids</taxon>
        <taxon>lamiids</taxon>
        <taxon>Solanales</taxon>
        <taxon>Convolvulaceae</taxon>
        <taxon>Cuscuteae</taxon>
        <taxon>Cuscuta</taxon>
        <taxon>Cuscuta subgen. Grammica</taxon>
        <taxon>Cuscuta sect. Cleistogrammica</taxon>
    </lineage>
</organism>
<dbReference type="Proteomes" id="UP000249390">
    <property type="component" value="Unassembled WGS sequence"/>
</dbReference>
<dbReference type="AlphaFoldDB" id="A0A328ECC9"/>
<comment type="caution">
    <text evidence="1">The sequence shown here is derived from an EMBL/GenBank/DDBJ whole genome shotgun (WGS) entry which is preliminary data.</text>
</comment>
<accession>A0A328ECC9</accession>
<evidence type="ECO:0000313" key="2">
    <source>
        <dbReference type="Proteomes" id="UP000249390"/>
    </source>
</evidence>
<dbReference type="EMBL" id="NQVE01000009">
    <property type="protein sequence ID" value="RAL54249.1"/>
    <property type="molecule type" value="Genomic_DNA"/>
</dbReference>
<keyword evidence="2" id="KW-1185">Reference proteome</keyword>
<protein>
    <submittedName>
        <fullName evidence="1">Uncharacterized protein</fullName>
    </submittedName>
</protein>
<evidence type="ECO:0000313" key="1">
    <source>
        <dbReference type="EMBL" id="RAL54249.1"/>
    </source>
</evidence>
<proteinExistence type="predicted"/>
<sequence length="120" mass="13659">MFSIHFRVPSSNFRILFLDFLAPSSIFRIHSQSSFQRRSYSSQVKRMKKSSEVVPVKEVAGDIQEHVEDLDDPSTNSIISEEAISLEAKVPAMEEQKSSAPDKVFDEMPIKPKVNFVELL</sequence>